<evidence type="ECO:0000259" key="3">
    <source>
        <dbReference type="Pfam" id="PF04355"/>
    </source>
</evidence>
<dbReference type="InterPro" id="IPR025392">
    <property type="entry name" value="DUF4124"/>
</dbReference>
<dbReference type="InterPro" id="IPR007450">
    <property type="entry name" value="BamE_dom"/>
</dbReference>
<feature type="domain" description="Outer membrane protein assembly factor BamE" evidence="3">
    <location>
        <begin position="110"/>
        <end position="162"/>
    </location>
</feature>
<name>A0A1H5C2F6_PSEAG</name>
<evidence type="ECO:0000256" key="2">
    <source>
        <dbReference type="SAM" id="SignalP"/>
    </source>
</evidence>
<evidence type="ECO:0000256" key="1">
    <source>
        <dbReference type="SAM" id="MobiDB-lite"/>
    </source>
</evidence>
<dbReference type="RefSeq" id="WP_090382930.1">
    <property type="nucleotide sequence ID" value="NZ_FNSC01000001.1"/>
</dbReference>
<protein>
    <submittedName>
        <fullName evidence="5">SmpA / OmlA family protein</fullName>
    </submittedName>
</protein>
<keyword evidence="6" id="KW-1185">Reference proteome</keyword>
<organism evidence="5 6">
    <name type="scientific">Pseudomonas anguilliseptica</name>
    <dbReference type="NCBI Taxonomy" id="53406"/>
    <lineage>
        <taxon>Bacteria</taxon>
        <taxon>Pseudomonadati</taxon>
        <taxon>Pseudomonadota</taxon>
        <taxon>Gammaproteobacteria</taxon>
        <taxon>Pseudomonadales</taxon>
        <taxon>Pseudomonadaceae</taxon>
        <taxon>Pseudomonas</taxon>
    </lineage>
</organism>
<keyword evidence="2" id="KW-0732">Signal</keyword>
<feature type="chain" id="PRO_5017175374" evidence="2">
    <location>
        <begin position="22"/>
        <end position="172"/>
    </location>
</feature>
<dbReference type="Pfam" id="PF04355">
    <property type="entry name" value="BamE"/>
    <property type="match status" value="1"/>
</dbReference>
<feature type="region of interest" description="Disordered" evidence="1">
    <location>
        <begin position="38"/>
        <end position="83"/>
    </location>
</feature>
<gene>
    <name evidence="5" type="ORF">SAMN05421553_2972</name>
</gene>
<accession>A0A1H5C2F6</accession>
<evidence type="ECO:0000313" key="6">
    <source>
        <dbReference type="Proteomes" id="UP000242849"/>
    </source>
</evidence>
<proteinExistence type="predicted"/>
<evidence type="ECO:0000259" key="4">
    <source>
        <dbReference type="Pfam" id="PF13511"/>
    </source>
</evidence>
<evidence type="ECO:0000313" key="5">
    <source>
        <dbReference type="EMBL" id="SED60932.1"/>
    </source>
</evidence>
<feature type="compositionally biased region" description="Polar residues" evidence="1">
    <location>
        <begin position="47"/>
        <end position="57"/>
    </location>
</feature>
<dbReference type="OrthoDB" id="7031901at2"/>
<dbReference type="Pfam" id="PF13511">
    <property type="entry name" value="DUF4124"/>
    <property type="match status" value="1"/>
</dbReference>
<feature type="domain" description="DUF4124" evidence="4">
    <location>
        <begin position="13"/>
        <end position="56"/>
    </location>
</feature>
<sequence>MHGLHCAAFCAILLCPLPTLSSTVFRCEDAKGHITFTRQGCPDEHSQSLQQAYNPTPGSGKPVPLAKPHKASRESKKKDQHKLTVIGTKQDGCGNHLSSSSERRAAIIKQQIRLGMSRSDVESSLGKPDKVTEQNGQTRYVYQGKKGNKRNVSFDEAGCVKGKAKRKSASKK</sequence>
<reference evidence="6" key="1">
    <citation type="submission" date="2016-10" db="EMBL/GenBank/DDBJ databases">
        <authorList>
            <person name="Varghese N."/>
            <person name="Submissions S."/>
        </authorList>
    </citation>
    <scope>NUCLEOTIDE SEQUENCE [LARGE SCALE GENOMIC DNA]</scope>
    <source>
        <strain evidence="6">DSM 12111</strain>
    </source>
</reference>
<feature type="signal peptide" evidence="2">
    <location>
        <begin position="1"/>
        <end position="21"/>
    </location>
</feature>
<dbReference type="Proteomes" id="UP000242849">
    <property type="component" value="Unassembled WGS sequence"/>
</dbReference>
<dbReference type="GO" id="GO:0019867">
    <property type="term" value="C:outer membrane"/>
    <property type="evidence" value="ECO:0007669"/>
    <property type="project" value="InterPro"/>
</dbReference>
<feature type="region of interest" description="Disordered" evidence="1">
    <location>
        <begin position="116"/>
        <end position="151"/>
    </location>
</feature>
<dbReference type="EMBL" id="FNSC01000001">
    <property type="protein sequence ID" value="SED60932.1"/>
    <property type="molecule type" value="Genomic_DNA"/>
</dbReference>
<dbReference type="AlphaFoldDB" id="A0A1H5C2F6"/>